<evidence type="ECO:0000313" key="2">
    <source>
        <dbReference type="Proteomes" id="UP000278807"/>
    </source>
</evidence>
<evidence type="ECO:0000313" key="1">
    <source>
        <dbReference type="EMBL" id="VDO09106.1"/>
    </source>
</evidence>
<dbReference type="InterPro" id="IPR039048">
    <property type="entry name" value="Trub2"/>
</dbReference>
<dbReference type="Proteomes" id="UP000278807">
    <property type="component" value="Unassembled WGS sequence"/>
</dbReference>
<reference evidence="1 2" key="2">
    <citation type="submission" date="2018-11" db="EMBL/GenBank/DDBJ databases">
        <authorList>
            <consortium name="Pathogen Informatics"/>
        </authorList>
    </citation>
    <scope>NUCLEOTIDE SEQUENCE [LARGE SCALE GENOMIC DNA]</scope>
</reference>
<dbReference type="WBParaSite" id="HNAJ_0001092401-mRNA-1">
    <property type="protein sequence ID" value="HNAJ_0001092401-mRNA-1"/>
    <property type="gene ID" value="HNAJ_0001092401"/>
</dbReference>
<evidence type="ECO:0000313" key="3">
    <source>
        <dbReference type="WBParaSite" id="HNAJ_0001092401-mRNA-1"/>
    </source>
</evidence>
<gene>
    <name evidence="1" type="ORF">HNAJ_LOCUS10918</name>
</gene>
<dbReference type="PANTHER" id="PTHR13195:SF0">
    <property type="entry name" value="PSEUDOURIDYLATE SYNTHASE TRUB2, MITOCHONDRIAL"/>
    <property type="match status" value="1"/>
</dbReference>
<dbReference type="InterPro" id="IPR020103">
    <property type="entry name" value="PsdUridine_synth_cat_dom_sf"/>
</dbReference>
<reference evidence="3" key="1">
    <citation type="submission" date="2017-02" db="UniProtKB">
        <authorList>
            <consortium name="WormBaseParasite"/>
        </authorList>
    </citation>
    <scope>IDENTIFICATION</scope>
</reference>
<dbReference type="EMBL" id="UZAE01013287">
    <property type="protein sequence ID" value="VDO09106.1"/>
    <property type="molecule type" value="Genomic_DNA"/>
</dbReference>
<name>A0A0R3TT98_RODNA</name>
<dbReference type="GO" id="GO:0003723">
    <property type="term" value="F:RNA binding"/>
    <property type="evidence" value="ECO:0007669"/>
    <property type="project" value="InterPro"/>
</dbReference>
<organism evidence="3">
    <name type="scientific">Rodentolepis nana</name>
    <name type="common">Dwarf tapeworm</name>
    <name type="synonym">Hymenolepis nana</name>
    <dbReference type="NCBI Taxonomy" id="102285"/>
    <lineage>
        <taxon>Eukaryota</taxon>
        <taxon>Metazoa</taxon>
        <taxon>Spiralia</taxon>
        <taxon>Lophotrochozoa</taxon>
        <taxon>Platyhelminthes</taxon>
        <taxon>Cestoda</taxon>
        <taxon>Eucestoda</taxon>
        <taxon>Cyclophyllidea</taxon>
        <taxon>Hymenolepididae</taxon>
        <taxon>Rodentolepis</taxon>
    </lineage>
</organism>
<dbReference type="Gene3D" id="3.30.2350.10">
    <property type="entry name" value="Pseudouridine synthase"/>
    <property type="match status" value="2"/>
</dbReference>
<dbReference type="GO" id="GO:0009982">
    <property type="term" value="F:pseudouridine synthase activity"/>
    <property type="evidence" value="ECO:0007669"/>
    <property type="project" value="InterPro"/>
</dbReference>
<dbReference type="OrthoDB" id="9995526at2759"/>
<dbReference type="AlphaFoldDB" id="A0A0R3TT98"/>
<dbReference type="GO" id="GO:0001522">
    <property type="term" value="P:pseudouridine synthesis"/>
    <property type="evidence" value="ECO:0007669"/>
    <property type="project" value="InterPro"/>
</dbReference>
<protein>
    <submittedName>
        <fullName evidence="3">TruB_N domain-containing protein</fullName>
    </submittedName>
</protein>
<proteinExistence type="predicted"/>
<dbReference type="SUPFAM" id="SSF55120">
    <property type="entry name" value="Pseudouridine synthase"/>
    <property type="match status" value="1"/>
</dbReference>
<sequence>MVRRVELFRCLQGLLSVYKPSGQETAQFRTRLAKKVANEFNKLPWEPVRIRTAILAKNDDKLPTITTEADFVDNPLVIGRRFLHTDVVLNFIDPLPDYASGVQLIGIGEVGAYAYSDAIHKNVYPKSYHLTGMFGHASSNGLSTGSTIYRSPWRHITRPKIDRIIASIQFKARSASLLQAGLIPNSQKAFEALSNPDRLTKPLKPMLEPLESLPPDHVTAYWDRRPEPTQPHSLRARPDLSSVRQLPPALLCIRCIKFEPPFFILEIQVAHETSEFLTDLVVNIGGALKSSAVLCQARRIRHGPFGVENSLLLKQCSVSQSLYDRLNQLKSEPPPERDFESDDEYREFLLSQLVENADGQMDLFGNLVKCTLDKRIKELVKAPREEEHRK</sequence>
<dbReference type="PANTHER" id="PTHR13195">
    <property type="entry name" value="PSEUDOURIDINE SYNTHASE-RELATED"/>
    <property type="match status" value="1"/>
</dbReference>
<dbReference type="STRING" id="102285.A0A0R3TT98"/>
<accession>A0A0R3TT98</accession>
<keyword evidence="2" id="KW-1185">Reference proteome</keyword>